<dbReference type="RefSeq" id="WP_184387611.1">
    <property type="nucleotide sequence ID" value="NZ_BAAAJD010000157.1"/>
</dbReference>
<dbReference type="PANTHER" id="PTHR33164:SF99">
    <property type="entry name" value="MARR FAMILY REGULATORY PROTEIN"/>
    <property type="match status" value="1"/>
</dbReference>
<sequence>MPAREVRMRGEERERLAEDLLDVWRAVPSDVVAALQGAEGTGLSMREFAALYLLAEIGRPTQRELAERIGRSDSAASRLVDRLARRGLVRREDDPDSRRSRRIAVTGRGEELLRGLERMRVEAQVRLVEELDAEERELVVRAVGLLGGAARRRAGLR</sequence>
<dbReference type="Gene3D" id="1.10.10.10">
    <property type="entry name" value="Winged helix-like DNA-binding domain superfamily/Winged helix DNA-binding domain"/>
    <property type="match status" value="1"/>
</dbReference>
<comment type="caution">
    <text evidence="5">The sequence shown here is derived from an EMBL/GenBank/DDBJ whole genome shotgun (WGS) entry which is preliminary data.</text>
</comment>
<name>A0A7W8QGW4_9ACTN</name>
<evidence type="ECO:0000259" key="4">
    <source>
        <dbReference type="PROSITE" id="PS50995"/>
    </source>
</evidence>
<gene>
    <name evidence="5" type="ORF">HDA36_000124</name>
</gene>
<dbReference type="Pfam" id="PF01047">
    <property type="entry name" value="MarR"/>
    <property type="match status" value="1"/>
</dbReference>
<evidence type="ECO:0000256" key="3">
    <source>
        <dbReference type="ARBA" id="ARBA00023163"/>
    </source>
</evidence>
<evidence type="ECO:0000313" key="5">
    <source>
        <dbReference type="EMBL" id="MBB5430040.1"/>
    </source>
</evidence>
<feature type="domain" description="HTH marR-type" evidence="4">
    <location>
        <begin position="13"/>
        <end position="148"/>
    </location>
</feature>
<evidence type="ECO:0000256" key="1">
    <source>
        <dbReference type="ARBA" id="ARBA00023015"/>
    </source>
</evidence>
<dbReference type="Proteomes" id="UP000572635">
    <property type="component" value="Unassembled WGS sequence"/>
</dbReference>
<keyword evidence="2 5" id="KW-0238">DNA-binding</keyword>
<dbReference type="GO" id="GO:0003700">
    <property type="term" value="F:DNA-binding transcription factor activity"/>
    <property type="evidence" value="ECO:0007669"/>
    <property type="project" value="InterPro"/>
</dbReference>
<dbReference type="InterPro" id="IPR039422">
    <property type="entry name" value="MarR/SlyA-like"/>
</dbReference>
<dbReference type="SMART" id="SM00347">
    <property type="entry name" value="HTH_MARR"/>
    <property type="match status" value="1"/>
</dbReference>
<dbReference type="GO" id="GO:0006950">
    <property type="term" value="P:response to stress"/>
    <property type="evidence" value="ECO:0007669"/>
    <property type="project" value="TreeGrafter"/>
</dbReference>
<dbReference type="PROSITE" id="PS01117">
    <property type="entry name" value="HTH_MARR_1"/>
    <property type="match status" value="1"/>
</dbReference>
<dbReference type="InterPro" id="IPR036388">
    <property type="entry name" value="WH-like_DNA-bd_sf"/>
</dbReference>
<dbReference type="PANTHER" id="PTHR33164">
    <property type="entry name" value="TRANSCRIPTIONAL REGULATOR, MARR FAMILY"/>
    <property type="match status" value="1"/>
</dbReference>
<keyword evidence="3" id="KW-0804">Transcription</keyword>
<organism evidence="5 6">
    <name type="scientific">Nocardiopsis composta</name>
    <dbReference type="NCBI Taxonomy" id="157465"/>
    <lineage>
        <taxon>Bacteria</taxon>
        <taxon>Bacillati</taxon>
        <taxon>Actinomycetota</taxon>
        <taxon>Actinomycetes</taxon>
        <taxon>Streptosporangiales</taxon>
        <taxon>Nocardiopsidaceae</taxon>
        <taxon>Nocardiopsis</taxon>
    </lineage>
</organism>
<dbReference type="PRINTS" id="PR00598">
    <property type="entry name" value="HTHMARR"/>
</dbReference>
<dbReference type="InterPro" id="IPR000835">
    <property type="entry name" value="HTH_MarR-typ"/>
</dbReference>
<dbReference type="InterPro" id="IPR036390">
    <property type="entry name" value="WH_DNA-bd_sf"/>
</dbReference>
<dbReference type="EMBL" id="JACHDB010000001">
    <property type="protein sequence ID" value="MBB5430040.1"/>
    <property type="molecule type" value="Genomic_DNA"/>
</dbReference>
<evidence type="ECO:0000256" key="2">
    <source>
        <dbReference type="ARBA" id="ARBA00023125"/>
    </source>
</evidence>
<dbReference type="SUPFAM" id="SSF46785">
    <property type="entry name" value="Winged helix' DNA-binding domain"/>
    <property type="match status" value="1"/>
</dbReference>
<reference evidence="5 6" key="1">
    <citation type="submission" date="2020-08" db="EMBL/GenBank/DDBJ databases">
        <title>Sequencing the genomes of 1000 actinobacteria strains.</title>
        <authorList>
            <person name="Klenk H.-P."/>
        </authorList>
    </citation>
    <scope>NUCLEOTIDE SEQUENCE [LARGE SCALE GENOMIC DNA]</scope>
    <source>
        <strain evidence="5 6">DSM 44551</strain>
    </source>
</reference>
<dbReference type="PROSITE" id="PS50995">
    <property type="entry name" value="HTH_MARR_2"/>
    <property type="match status" value="1"/>
</dbReference>
<dbReference type="GO" id="GO:0003677">
    <property type="term" value="F:DNA binding"/>
    <property type="evidence" value="ECO:0007669"/>
    <property type="project" value="UniProtKB-KW"/>
</dbReference>
<keyword evidence="6" id="KW-1185">Reference proteome</keyword>
<proteinExistence type="predicted"/>
<dbReference type="AlphaFoldDB" id="A0A7W8QGW4"/>
<keyword evidence="1" id="KW-0805">Transcription regulation</keyword>
<evidence type="ECO:0000313" key="6">
    <source>
        <dbReference type="Proteomes" id="UP000572635"/>
    </source>
</evidence>
<dbReference type="InterPro" id="IPR023187">
    <property type="entry name" value="Tscrpt_reg_MarR-type_CS"/>
</dbReference>
<accession>A0A7W8QGW4</accession>
<protein>
    <submittedName>
        <fullName evidence="5">DNA-binding MarR family transcriptional regulator</fullName>
    </submittedName>
</protein>